<reference evidence="2" key="2">
    <citation type="submission" date="2015-01" db="EMBL/GenBank/DDBJ databases">
        <title>Evolutionary Origins and Diversification of the Mycorrhizal Mutualists.</title>
        <authorList>
            <consortium name="DOE Joint Genome Institute"/>
            <consortium name="Mycorrhizal Genomics Consortium"/>
            <person name="Kohler A."/>
            <person name="Kuo A."/>
            <person name="Nagy L.G."/>
            <person name="Floudas D."/>
            <person name="Copeland A."/>
            <person name="Barry K.W."/>
            <person name="Cichocki N."/>
            <person name="Veneault-Fourrey C."/>
            <person name="LaButti K."/>
            <person name="Lindquist E.A."/>
            <person name="Lipzen A."/>
            <person name="Lundell T."/>
            <person name="Morin E."/>
            <person name="Murat C."/>
            <person name="Riley R."/>
            <person name="Ohm R."/>
            <person name="Sun H."/>
            <person name="Tunlid A."/>
            <person name="Henrissat B."/>
            <person name="Grigoriev I.V."/>
            <person name="Hibbett D.S."/>
            <person name="Martin F."/>
        </authorList>
    </citation>
    <scope>NUCLEOTIDE SEQUENCE [LARGE SCALE GENOMIC DNA]</scope>
    <source>
        <strain evidence="2">LaAM-08-1</strain>
    </source>
</reference>
<dbReference type="AlphaFoldDB" id="A0A0C9WKQ6"/>
<evidence type="ECO:0000313" key="2">
    <source>
        <dbReference type="Proteomes" id="UP000054477"/>
    </source>
</evidence>
<name>A0A0C9WKQ6_9AGAR</name>
<protein>
    <submittedName>
        <fullName evidence="1">Uncharacterized protein</fullName>
    </submittedName>
</protein>
<dbReference type="HOGENOM" id="CLU_1970916_0_0_1"/>
<evidence type="ECO:0000313" key="1">
    <source>
        <dbReference type="EMBL" id="KIJ89670.1"/>
    </source>
</evidence>
<dbReference type="EMBL" id="KN839519">
    <property type="protein sequence ID" value="KIJ89670.1"/>
    <property type="molecule type" value="Genomic_DNA"/>
</dbReference>
<accession>A0A0C9WKQ6</accession>
<gene>
    <name evidence="1" type="ORF">K443DRAFT_15890</name>
</gene>
<dbReference type="Proteomes" id="UP000054477">
    <property type="component" value="Unassembled WGS sequence"/>
</dbReference>
<organism evidence="1 2">
    <name type="scientific">Laccaria amethystina LaAM-08-1</name>
    <dbReference type="NCBI Taxonomy" id="1095629"/>
    <lineage>
        <taxon>Eukaryota</taxon>
        <taxon>Fungi</taxon>
        <taxon>Dikarya</taxon>
        <taxon>Basidiomycota</taxon>
        <taxon>Agaricomycotina</taxon>
        <taxon>Agaricomycetes</taxon>
        <taxon>Agaricomycetidae</taxon>
        <taxon>Agaricales</taxon>
        <taxon>Agaricineae</taxon>
        <taxon>Hydnangiaceae</taxon>
        <taxon>Laccaria</taxon>
    </lineage>
</organism>
<keyword evidence="2" id="KW-1185">Reference proteome</keyword>
<proteinExistence type="predicted"/>
<sequence length="127" mass="14143">MTPLQIDDDRLHDEVVIANKAVLKAPTAPLPLEDKRQHQALCPSPYTRAAKGDEVFNYNELPMLDVVCHETLCLFALLTFVWRQTTGDCTLSIHFYLRPKTGVETKELLITTGNSVYVGLSAANRSA</sequence>
<reference evidence="1 2" key="1">
    <citation type="submission" date="2014-04" db="EMBL/GenBank/DDBJ databases">
        <authorList>
            <consortium name="DOE Joint Genome Institute"/>
            <person name="Kuo A."/>
            <person name="Kohler A."/>
            <person name="Nagy L.G."/>
            <person name="Floudas D."/>
            <person name="Copeland A."/>
            <person name="Barry K.W."/>
            <person name="Cichocki N."/>
            <person name="Veneault-Fourrey C."/>
            <person name="LaButti K."/>
            <person name="Lindquist E.A."/>
            <person name="Lipzen A."/>
            <person name="Lundell T."/>
            <person name="Morin E."/>
            <person name="Murat C."/>
            <person name="Sun H."/>
            <person name="Tunlid A."/>
            <person name="Henrissat B."/>
            <person name="Grigoriev I.V."/>
            <person name="Hibbett D.S."/>
            <person name="Martin F."/>
            <person name="Nordberg H.P."/>
            <person name="Cantor M.N."/>
            <person name="Hua S.X."/>
        </authorList>
    </citation>
    <scope>NUCLEOTIDE SEQUENCE [LARGE SCALE GENOMIC DNA]</scope>
    <source>
        <strain evidence="1 2">LaAM-08-1</strain>
    </source>
</reference>
<dbReference type="STRING" id="1095629.A0A0C9WKQ6"/>